<protein>
    <submittedName>
        <fullName evidence="1">Uncharacterized protein</fullName>
    </submittedName>
</protein>
<reference evidence="1 2" key="1">
    <citation type="submission" date="2019-07" db="EMBL/GenBank/DDBJ databases">
        <title>Finished genome of Venturia effusa.</title>
        <authorList>
            <person name="Young C.A."/>
            <person name="Cox M.P."/>
            <person name="Ganley A.R.D."/>
            <person name="David W.J."/>
        </authorList>
    </citation>
    <scope>NUCLEOTIDE SEQUENCE [LARGE SCALE GENOMIC DNA]</scope>
    <source>
        <strain evidence="2">albino</strain>
    </source>
</reference>
<name>A0A517LDF6_9PEZI</name>
<evidence type="ECO:0000313" key="1">
    <source>
        <dbReference type="EMBL" id="QDS73664.1"/>
    </source>
</evidence>
<sequence length="339" mass="38931">MCANCGVNANCRTTTALTWAIPVDIVKLAAHLQVDHALKPTITAVQLCHRYGQGPHVFITRLPEELVDMVLHHVIGPARKTKEREWSAIKNCAEGLCGKWDHYTEEEILEIKMDLISDYDGEQCELDDYISDHVADMDATYERCEARRSDWETMTCVSKDFAPLDKMLEKEFGLSSHIAHHSMTMSMVRLYFPGVNKNQESVITQAYITLPYTRFTHVLNTDEVCSSDYVDYYDCQRKLSFFSVIDPTSLHITPEKLRRFHRALKSLDLAPSLNDVHVISLDHGHPDPVLSKHKDILQSSTTRSEGLEQLRKTIRKRLNEQLKSEWPKLMNLVKVSYEL</sequence>
<gene>
    <name evidence="1" type="ORF">FKW77_002601</name>
</gene>
<evidence type="ECO:0000313" key="2">
    <source>
        <dbReference type="Proteomes" id="UP000316270"/>
    </source>
</evidence>
<keyword evidence="2" id="KW-1185">Reference proteome</keyword>
<dbReference type="AlphaFoldDB" id="A0A517LDF6"/>
<proteinExistence type="predicted"/>
<dbReference type="OrthoDB" id="3795850at2759"/>
<dbReference type="EMBL" id="CP042194">
    <property type="protein sequence ID" value="QDS73664.1"/>
    <property type="molecule type" value="Genomic_DNA"/>
</dbReference>
<accession>A0A517LDF6</accession>
<organism evidence="1 2">
    <name type="scientific">Venturia effusa</name>
    <dbReference type="NCBI Taxonomy" id="50376"/>
    <lineage>
        <taxon>Eukaryota</taxon>
        <taxon>Fungi</taxon>
        <taxon>Dikarya</taxon>
        <taxon>Ascomycota</taxon>
        <taxon>Pezizomycotina</taxon>
        <taxon>Dothideomycetes</taxon>
        <taxon>Pleosporomycetidae</taxon>
        <taxon>Venturiales</taxon>
        <taxon>Venturiaceae</taxon>
        <taxon>Venturia</taxon>
    </lineage>
</organism>
<dbReference type="Proteomes" id="UP000316270">
    <property type="component" value="Chromosome 10"/>
</dbReference>